<dbReference type="Gene3D" id="3.40.50.2300">
    <property type="match status" value="1"/>
</dbReference>
<protein>
    <submittedName>
        <fullName evidence="5">EAL domain-containing protein</fullName>
    </submittedName>
</protein>
<dbReference type="PROSITE" id="PS50887">
    <property type="entry name" value="GGDEF"/>
    <property type="match status" value="1"/>
</dbReference>
<dbReference type="EMBL" id="CP073041">
    <property type="protein sequence ID" value="UXE60052.1"/>
    <property type="molecule type" value="Genomic_DNA"/>
</dbReference>
<dbReference type="Gene3D" id="3.20.20.450">
    <property type="entry name" value="EAL domain"/>
    <property type="match status" value="1"/>
</dbReference>
<dbReference type="InterPro" id="IPR050706">
    <property type="entry name" value="Cyclic-di-GMP_PDE-like"/>
</dbReference>
<organism evidence="5">
    <name type="scientific">Woronichinia naegeliana WA131</name>
    <dbReference type="NCBI Taxonomy" id="2824559"/>
    <lineage>
        <taxon>Bacteria</taxon>
        <taxon>Bacillati</taxon>
        <taxon>Cyanobacteriota</taxon>
        <taxon>Cyanophyceae</taxon>
        <taxon>Synechococcales</taxon>
        <taxon>Coelosphaeriaceae</taxon>
        <taxon>Woronichinia</taxon>
    </lineage>
</organism>
<sequence length="572" mass="64987">MSSILIVDDEPENFDVIEVLLNDQDYSLHYSASGQEALSFLNAIKPDLILLDVMMPGLDGIEVCQRIKAMPQWEGVPIIMVTALTNKTDLAQCLSAGADDFISKPVNRLELKARVRSMLRIHEQYQQLAHFNANLEAKVKQRTAQLQSMIFRDSLTKLPSRTFLLQKLVEQCQFEPRSFAILSLDCDQFKLVNGSFGHEVGNQLLIAIADRLQQHLRSGDVLARLGEDEFGFLLQQIETKEALESFIQDILHSFHTPFSIANCDIFMTVSIGVALDNGKSQLPEAFLQDADTAMYQAKLRGKGSYQIFDSQMHLAMVTRLNLENDLQRALENQEFVLYYQPIIHLQTQKCAGFEALVRWQHPERGMIAPIEFIPCLEATGLIVNVDLFVLKQACEQLQTWQQKGWTDLSMSVNLSVRQFGSQTLLADIDRILAETQIQPSHLKLEITESAIMENAEMAIHLTEKLRSRQIQISIDDFGTGYSSLSYLHRFPVDNLKIDRSFVKEIQDHNRNYHVVNTILALSQQLNLSVIAEGIETPQQQQWLQTLGCEFGQGYLFSKPLPAAEIEKQYLNR</sequence>
<feature type="domain" description="Response regulatory" evidence="2">
    <location>
        <begin position="3"/>
        <end position="119"/>
    </location>
</feature>
<dbReference type="PROSITE" id="PS50110">
    <property type="entry name" value="RESPONSE_REGULATORY"/>
    <property type="match status" value="1"/>
</dbReference>
<dbReference type="InterPro" id="IPR029787">
    <property type="entry name" value="Nucleotide_cyclase"/>
</dbReference>
<dbReference type="SMART" id="SM00267">
    <property type="entry name" value="GGDEF"/>
    <property type="match status" value="1"/>
</dbReference>
<dbReference type="SMART" id="SM00052">
    <property type="entry name" value="EAL"/>
    <property type="match status" value="1"/>
</dbReference>
<dbReference type="InterPro" id="IPR011006">
    <property type="entry name" value="CheY-like_superfamily"/>
</dbReference>
<dbReference type="GO" id="GO:0071111">
    <property type="term" value="F:cyclic-guanylate-specific phosphodiesterase activity"/>
    <property type="evidence" value="ECO:0007669"/>
    <property type="project" value="InterPro"/>
</dbReference>
<dbReference type="CDD" id="cd01948">
    <property type="entry name" value="EAL"/>
    <property type="match status" value="1"/>
</dbReference>
<dbReference type="FunFam" id="3.40.50.2300:FF:000444">
    <property type="entry name" value="Sensory transduction histidine kinase"/>
    <property type="match status" value="1"/>
</dbReference>
<dbReference type="PANTHER" id="PTHR33121:SF70">
    <property type="entry name" value="SIGNALING PROTEIN YKOW"/>
    <property type="match status" value="1"/>
</dbReference>
<feature type="domain" description="EAL" evidence="3">
    <location>
        <begin position="319"/>
        <end position="572"/>
    </location>
</feature>
<evidence type="ECO:0000259" key="3">
    <source>
        <dbReference type="PROSITE" id="PS50883"/>
    </source>
</evidence>
<dbReference type="SUPFAM" id="SSF141868">
    <property type="entry name" value="EAL domain-like"/>
    <property type="match status" value="1"/>
</dbReference>
<gene>
    <name evidence="5" type="ORF">KA717_30975</name>
</gene>
<dbReference type="Proteomes" id="UP001065613">
    <property type="component" value="Chromosome"/>
</dbReference>
<dbReference type="InterPro" id="IPR001633">
    <property type="entry name" value="EAL_dom"/>
</dbReference>
<evidence type="ECO:0000313" key="5">
    <source>
        <dbReference type="EMBL" id="UXE60052.1"/>
    </source>
</evidence>
<dbReference type="AlphaFoldDB" id="A0A977KUB7"/>
<dbReference type="KEGG" id="wna:KA717_30975"/>
<evidence type="ECO:0000259" key="2">
    <source>
        <dbReference type="PROSITE" id="PS50110"/>
    </source>
</evidence>
<proteinExistence type="predicted"/>
<dbReference type="PROSITE" id="PS50883">
    <property type="entry name" value="EAL"/>
    <property type="match status" value="1"/>
</dbReference>
<reference evidence="5" key="1">
    <citation type="submission" date="2021-04" db="EMBL/GenBank/DDBJ databases">
        <title>Genome sequence of Woronichinia naegeliana from Washington state freshwater lake bloom.</title>
        <authorList>
            <person name="Dreher T.W."/>
        </authorList>
    </citation>
    <scope>NUCLEOTIDE SEQUENCE</scope>
    <source>
        <strain evidence="5">WA131</strain>
    </source>
</reference>
<feature type="modified residue" description="4-aspartylphosphate" evidence="1">
    <location>
        <position position="52"/>
    </location>
</feature>
<accession>A0A977KUB7</accession>
<feature type="domain" description="GGDEF" evidence="4">
    <location>
        <begin position="177"/>
        <end position="310"/>
    </location>
</feature>
<dbReference type="SUPFAM" id="SSF52172">
    <property type="entry name" value="CheY-like"/>
    <property type="match status" value="1"/>
</dbReference>
<evidence type="ECO:0000259" key="4">
    <source>
        <dbReference type="PROSITE" id="PS50887"/>
    </source>
</evidence>
<dbReference type="SMART" id="SM00448">
    <property type="entry name" value="REC"/>
    <property type="match status" value="1"/>
</dbReference>
<dbReference type="PANTHER" id="PTHR33121">
    <property type="entry name" value="CYCLIC DI-GMP PHOSPHODIESTERASE PDEF"/>
    <property type="match status" value="1"/>
</dbReference>
<evidence type="ECO:0000256" key="1">
    <source>
        <dbReference type="PROSITE-ProRule" id="PRU00169"/>
    </source>
</evidence>
<dbReference type="CDD" id="cd01949">
    <property type="entry name" value="GGDEF"/>
    <property type="match status" value="1"/>
</dbReference>
<dbReference type="InterPro" id="IPR001789">
    <property type="entry name" value="Sig_transdc_resp-reg_receiver"/>
</dbReference>
<dbReference type="GO" id="GO:0000160">
    <property type="term" value="P:phosphorelay signal transduction system"/>
    <property type="evidence" value="ECO:0007669"/>
    <property type="project" value="InterPro"/>
</dbReference>
<name>A0A977KUB7_9CYAN</name>
<dbReference type="NCBIfam" id="TIGR00254">
    <property type="entry name" value="GGDEF"/>
    <property type="match status" value="1"/>
</dbReference>
<dbReference type="InterPro" id="IPR000160">
    <property type="entry name" value="GGDEF_dom"/>
</dbReference>
<dbReference type="SUPFAM" id="SSF55073">
    <property type="entry name" value="Nucleotide cyclase"/>
    <property type="match status" value="1"/>
</dbReference>
<dbReference type="FunFam" id="3.20.20.450:FF:000001">
    <property type="entry name" value="Cyclic di-GMP phosphodiesterase yahA"/>
    <property type="match status" value="1"/>
</dbReference>
<dbReference type="Pfam" id="PF00990">
    <property type="entry name" value="GGDEF"/>
    <property type="match status" value="1"/>
</dbReference>
<dbReference type="Gene3D" id="3.30.70.270">
    <property type="match status" value="1"/>
</dbReference>
<keyword evidence="1" id="KW-0597">Phosphoprotein</keyword>
<dbReference type="Pfam" id="PF00563">
    <property type="entry name" value="EAL"/>
    <property type="match status" value="1"/>
</dbReference>
<dbReference type="InterPro" id="IPR035919">
    <property type="entry name" value="EAL_sf"/>
</dbReference>
<dbReference type="Pfam" id="PF00072">
    <property type="entry name" value="Response_reg"/>
    <property type="match status" value="1"/>
</dbReference>
<dbReference type="InterPro" id="IPR043128">
    <property type="entry name" value="Rev_trsase/Diguanyl_cyclase"/>
</dbReference>